<accession>A0AAN6MWG4</accession>
<dbReference type="InterPro" id="IPR052337">
    <property type="entry name" value="SAT4-like"/>
</dbReference>
<organism evidence="9 10">
    <name type="scientific">Diplogelasinospora grovesii</name>
    <dbReference type="NCBI Taxonomy" id="303347"/>
    <lineage>
        <taxon>Eukaryota</taxon>
        <taxon>Fungi</taxon>
        <taxon>Dikarya</taxon>
        <taxon>Ascomycota</taxon>
        <taxon>Pezizomycotina</taxon>
        <taxon>Sordariomycetes</taxon>
        <taxon>Sordariomycetidae</taxon>
        <taxon>Sordariales</taxon>
        <taxon>Diplogelasinosporaceae</taxon>
        <taxon>Diplogelasinospora</taxon>
    </lineage>
</organism>
<keyword evidence="4 7" id="KW-0472">Membrane</keyword>
<protein>
    <submittedName>
        <fullName evidence="9">Integral membrane pth11</fullName>
    </submittedName>
</protein>
<feature type="region of interest" description="Disordered" evidence="6">
    <location>
        <begin position="338"/>
        <end position="359"/>
    </location>
</feature>
<keyword evidence="3 7" id="KW-1133">Transmembrane helix</keyword>
<name>A0AAN6MWG4_9PEZI</name>
<evidence type="ECO:0000256" key="2">
    <source>
        <dbReference type="ARBA" id="ARBA00022692"/>
    </source>
</evidence>
<sequence length="398" mass="44154">MSDDPAVAAAVAAGRVPPEVTTAWLNETRDRPAIAAVIFVLVLTFLAVSCRIISRKFVLKRLGYDDGLAILSLILLVPFVVLCVWLINMGSGRHYEYIQYVMPLETVELSEVVDFAAHIIYTTTLLVCRLSGLAFYQRICSLHAEFLLAVRILAGVLVAGFLPQIFLLIFHCRPVTALWPYDWQPHADEFTCLQWGVVYSVNSGVSLFCDLLLFGIPIAMIYILDLPPKRRVQLACILLPGMLVVGISVARLVLVIRGQWDPDESWSYNPMLAVETSEIGATLIALSVPGIKPMFDKCILRKNPRSATGGSSGTRSHGSRGTALRNLSLRPTHSILTSSDYTIKGPSDDSEQGRVKDSYSMASTDGIFVRVDFNVKENREQDEARFDWKNQYGKPQLS</sequence>
<evidence type="ECO:0000313" key="10">
    <source>
        <dbReference type="Proteomes" id="UP001303473"/>
    </source>
</evidence>
<evidence type="ECO:0000256" key="4">
    <source>
        <dbReference type="ARBA" id="ARBA00023136"/>
    </source>
</evidence>
<evidence type="ECO:0000313" key="9">
    <source>
        <dbReference type="EMBL" id="KAK3934229.1"/>
    </source>
</evidence>
<feature type="transmembrane region" description="Helical" evidence="7">
    <location>
        <begin position="148"/>
        <end position="170"/>
    </location>
</feature>
<gene>
    <name evidence="9" type="ORF">QBC46DRAFT_85588</name>
</gene>
<evidence type="ECO:0000256" key="5">
    <source>
        <dbReference type="ARBA" id="ARBA00038359"/>
    </source>
</evidence>
<evidence type="ECO:0000256" key="1">
    <source>
        <dbReference type="ARBA" id="ARBA00004141"/>
    </source>
</evidence>
<keyword evidence="10" id="KW-1185">Reference proteome</keyword>
<evidence type="ECO:0000256" key="3">
    <source>
        <dbReference type="ARBA" id="ARBA00022989"/>
    </source>
</evidence>
<feature type="region of interest" description="Disordered" evidence="6">
    <location>
        <begin position="302"/>
        <end position="324"/>
    </location>
</feature>
<dbReference type="AlphaFoldDB" id="A0AAN6MWG4"/>
<comment type="caution">
    <text evidence="9">The sequence shown here is derived from an EMBL/GenBank/DDBJ whole genome shotgun (WGS) entry which is preliminary data.</text>
</comment>
<feature type="transmembrane region" description="Helical" evidence="7">
    <location>
        <begin position="33"/>
        <end position="54"/>
    </location>
</feature>
<feature type="domain" description="Rhodopsin" evidence="8">
    <location>
        <begin position="51"/>
        <end position="296"/>
    </location>
</feature>
<evidence type="ECO:0000259" key="8">
    <source>
        <dbReference type="Pfam" id="PF20684"/>
    </source>
</evidence>
<dbReference type="Proteomes" id="UP001303473">
    <property type="component" value="Unassembled WGS sequence"/>
</dbReference>
<feature type="transmembrane region" description="Helical" evidence="7">
    <location>
        <begin position="205"/>
        <end position="224"/>
    </location>
</feature>
<comment type="similarity">
    <text evidence="5">Belongs to the SAT4 family.</text>
</comment>
<feature type="compositionally biased region" description="Low complexity" evidence="6">
    <location>
        <begin position="305"/>
        <end position="323"/>
    </location>
</feature>
<feature type="transmembrane region" description="Helical" evidence="7">
    <location>
        <begin position="115"/>
        <end position="136"/>
    </location>
</feature>
<feature type="transmembrane region" description="Helical" evidence="7">
    <location>
        <begin position="66"/>
        <end position="87"/>
    </location>
</feature>
<dbReference type="GO" id="GO:0016020">
    <property type="term" value="C:membrane"/>
    <property type="evidence" value="ECO:0007669"/>
    <property type="project" value="UniProtKB-SubCell"/>
</dbReference>
<comment type="subcellular location">
    <subcellularLocation>
        <location evidence="1">Membrane</location>
        <topology evidence="1">Multi-pass membrane protein</topology>
    </subcellularLocation>
</comment>
<dbReference type="EMBL" id="MU854014">
    <property type="protein sequence ID" value="KAK3934229.1"/>
    <property type="molecule type" value="Genomic_DNA"/>
</dbReference>
<dbReference type="Pfam" id="PF20684">
    <property type="entry name" value="Fung_rhodopsin"/>
    <property type="match status" value="1"/>
</dbReference>
<reference evidence="10" key="1">
    <citation type="journal article" date="2023" name="Mol. Phylogenet. Evol.">
        <title>Genome-scale phylogeny and comparative genomics of the fungal order Sordariales.</title>
        <authorList>
            <person name="Hensen N."/>
            <person name="Bonometti L."/>
            <person name="Westerberg I."/>
            <person name="Brannstrom I.O."/>
            <person name="Guillou S."/>
            <person name="Cros-Aarteil S."/>
            <person name="Calhoun S."/>
            <person name="Haridas S."/>
            <person name="Kuo A."/>
            <person name="Mondo S."/>
            <person name="Pangilinan J."/>
            <person name="Riley R."/>
            <person name="LaButti K."/>
            <person name="Andreopoulos B."/>
            <person name="Lipzen A."/>
            <person name="Chen C."/>
            <person name="Yan M."/>
            <person name="Daum C."/>
            <person name="Ng V."/>
            <person name="Clum A."/>
            <person name="Steindorff A."/>
            <person name="Ohm R.A."/>
            <person name="Martin F."/>
            <person name="Silar P."/>
            <person name="Natvig D.O."/>
            <person name="Lalanne C."/>
            <person name="Gautier V."/>
            <person name="Ament-Velasquez S.L."/>
            <person name="Kruys A."/>
            <person name="Hutchinson M.I."/>
            <person name="Powell A.J."/>
            <person name="Barry K."/>
            <person name="Miller A.N."/>
            <person name="Grigoriev I.V."/>
            <person name="Debuchy R."/>
            <person name="Gladieux P."/>
            <person name="Hiltunen Thoren M."/>
            <person name="Johannesson H."/>
        </authorList>
    </citation>
    <scope>NUCLEOTIDE SEQUENCE [LARGE SCALE GENOMIC DNA]</scope>
    <source>
        <strain evidence="10">CBS 340.73</strain>
    </source>
</reference>
<evidence type="ECO:0000256" key="7">
    <source>
        <dbReference type="SAM" id="Phobius"/>
    </source>
</evidence>
<evidence type="ECO:0000256" key="6">
    <source>
        <dbReference type="SAM" id="MobiDB-lite"/>
    </source>
</evidence>
<dbReference type="PANTHER" id="PTHR33048">
    <property type="entry name" value="PTH11-LIKE INTEGRAL MEMBRANE PROTEIN (AFU_ORTHOLOGUE AFUA_5G11245)"/>
    <property type="match status" value="1"/>
</dbReference>
<dbReference type="InterPro" id="IPR049326">
    <property type="entry name" value="Rhodopsin_dom_fungi"/>
</dbReference>
<proteinExistence type="inferred from homology"/>
<dbReference type="PANTHER" id="PTHR33048:SF47">
    <property type="entry name" value="INTEGRAL MEMBRANE PROTEIN-RELATED"/>
    <property type="match status" value="1"/>
</dbReference>
<keyword evidence="2 7" id="KW-0812">Transmembrane</keyword>
<feature type="transmembrane region" description="Helical" evidence="7">
    <location>
        <begin position="236"/>
        <end position="256"/>
    </location>
</feature>